<dbReference type="GO" id="GO:0005524">
    <property type="term" value="F:ATP binding"/>
    <property type="evidence" value="ECO:0007669"/>
    <property type="project" value="UniProtKB-UniRule"/>
</dbReference>
<dbReference type="GO" id="GO:0016887">
    <property type="term" value="F:ATP hydrolysis activity"/>
    <property type="evidence" value="ECO:0007669"/>
    <property type="project" value="InterPro"/>
</dbReference>
<organism evidence="20 21">
    <name type="scientific">Boothiomyces macroporosus</name>
    <dbReference type="NCBI Taxonomy" id="261099"/>
    <lineage>
        <taxon>Eukaryota</taxon>
        <taxon>Fungi</taxon>
        <taxon>Fungi incertae sedis</taxon>
        <taxon>Chytridiomycota</taxon>
        <taxon>Chytridiomycota incertae sedis</taxon>
        <taxon>Chytridiomycetes</taxon>
        <taxon>Rhizophydiales</taxon>
        <taxon>Terramycetaceae</taxon>
        <taxon>Boothiomyces</taxon>
    </lineage>
</organism>
<dbReference type="Proteomes" id="UP001210925">
    <property type="component" value="Unassembled WGS sequence"/>
</dbReference>
<dbReference type="EC" id="7.2.2.8" evidence="3"/>
<feature type="transmembrane region" description="Helical" evidence="18">
    <location>
        <begin position="580"/>
        <end position="598"/>
    </location>
</feature>
<keyword evidence="8 18" id="KW-0547">Nucleotide-binding</keyword>
<dbReference type="SUPFAM" id="SSF56784">
    <property type="entry name" value="HAD-like"/>
    <property type="match status" value="1"/>
</dbReference>
<keyword evidence="4" id="KW-0813">Transport</keyword>
<feature type="transmembrane region" description="Helical" evidence="18">
    <location>
        <begin position="654"/>
        <end position="673"/>
    </location>
</feature>
<dbReference type="InterPro" id="IPR059000">
    <property type="entry name" value="ATPase_P-type_domA"/>
</dbReference>
<evidence type="ECO:0000259" key="19">
    <source>
        <dbReference type="PROSITE" id="PS50846"/>
    </source>
</evidence>
<dbReference type="Pfam" id="PF00122">
    <property type="entry name" value="E1-E2_ATPase"/>
    <property type="match status" value="1"/>
</dbReference>
<evidence type="ECO:0000256" key="6">
    <source>
        <dbReference type="ARBA" id="ARBA00022723"/>
    </source>
</evidence>
<feature type="transmembrane region" description="Helical" evidence="18">
    <location>
        <begin position="610"/>
        <end position="633"/>
    </location>
</feature>
<keyword evidence="14" id="KW-0186">Copper</keyword>
<keyword evidence="6 18" id="KW-0479">Metal-binding</keyword>
<dbReference type="GO" id="GO:0012505">
    <property type="term" value="C:endomembrane system"/>
    <property type="evidence" value="ECO:0007669"/>
    <property type="project" value="UniProtKB-SubCell"/>
</dbReference>
<feature type="transmembrane region" description="Helical" evidence="18">
    <location>
        <begin position="1231"/>
        <end position="1259"/>
    </location>
</feature>
<feature type="transmembrane region" description="Helical" evidence="18">
    <location>
        <begin position="842"/>
        <end position="865"/>
    </location>
</feature>
<evidence type="ECO:0000256" key="15">
    <source>
        <dbReference type="ARBA" id="ARBA00023065"/>
    </source>
</evidence>
<dbReference type="FunFam" id="3.30.70.100:FF:000001">
    <property type="entry name" value="ATPase copper transporting beta"/>
    <property type="match status" value="4"/>
</dbReference>
<accession>A0AAD5Y682</accession>
<keyword evidence="13 18" id="KW-1133">Transmembrane helix</keyword>
<dbReference type="PRINTS" id="PR00942">
    <property type="entry name" value="CUATPASEI"/>
</dbReference>
<keyword evidence="16 18" id="KW-0472">Membrane</keyword>
<dbReference type="GO" id="GO:0140581">
    <property type="term" value="F:P-type monovalent copper transporter activity"/>
    <property type="evidence" value="ECO:0007669"/>
    <property type="project" value="UniProtKB-EC"/>
</dbReference>
<dbReference type="PANTHER" id="PTHR43520">
    <property type="entry name" value="ATP7, ISOFORM B"/>
    <property type="match status" value="1"/>
</dbReference>
<comment type="caution">
    <text evidence="20">The sequence shown here is derived from an EMBL/GenBank/DDBJ whole genome shotgun (WGS) entry which is preliminary data.</text>
</comment>
<dbReference type="NCBIfam" id="TIGR01525">
    <property type="entry name" value="ATPase-IB_hvy"/>
    <property type="match status" value="1"/>
</dbReference>
<dbReference type="FunFam" id="3.40.50.1000:FF:000144">
    <property type="entry name" value="copper-transporting ATPase 1 isoform X2"/>
    <property type="match status" value="1"/>
</dbReference>
<dbReference type="CDD" id="cd00371">
    <property type="entry name" value="HMA"/>
    <property type="match status" value="7"/>
</dbReference>
<dbReference type="FunFam" id="2.70.150.10:FF:000002">
    <property type="entry name" value="Copper-transporting ATPase 1, putative"/>
    <property type="match status" value="1"/>
</dbReference>
<evidence type="ECO:0000256" key="5">
    <source>
        <dbReference type="ARBA" id="ARBA00022692"/>
    </source>
</evidence>
<dbReference type="PROSITE" id="PS01047">
    <property type="entry name" value="HMA_1"/>
    <property type="match status" value="5"/>
</dbReference>
<dbReference type="InterPro" id="IPR023299">
    <property type="entry name" value="ATPase_P-typ_cyto_dom_N"/>
</dbReference>
<sequence length="1335" mass="142835">MPEINLQLEGLYSVECIQLVQNAISILPGINSLNVELHNLTVDYDADILDKGEIVDAIKDAGYKALDSNVIIKLSIKGMTCQSCVKSIKSLLAGQVGIKSAEISLEAETGVIEIDELQIVPSTVISIIEDAGFEASLISDTNHSSIKVIIKGMTCQSCVKSIKAAVSGHHGVESIDINLEEEVGTFEFNESFIYPEKIVRIIEDCGFEAKLLPNTKTVKISIKGMTCQSCVKSITNSVSQSPGVEKINISLKSEMGTFEFNPLLISEEKLVKIIDDCGFDASLITHQSNTTIHVSIKGMTCQSCVKSISSALSQNPGIIASKIDLSTESGTIEIDESKITGKDVVQTIEDCGFDCKLSDGPQLISFDDEDVPRKKPVKSVLQASKSTLNTLKNEEIELEDFGRKMKNSVVGLPDSIITTFEIQGMTCASCVASIEKHLATVKGIYKSSVALALERAEIEHSLDLSPDSIAQIINDIGFKARAITENETGVVDLTILGMTCASCSGKIENHLSRMPGVYSVSVNLLGQTGRFEINKYTVGIRDLVEEIESLGFKAFIPDSSTNSQVESLARTREISKWRDSFWASFKLALPVSIISMVLPSCIPDLVNYTVIFPGLTLGDLTMMLLTIPIQFHIGSHFYIQAYKALKHGSYTMDVLIALGTSLAFGFSVISILNSMARGGKPPAQVSFETSSTLITFVTFGRYIENRAKAKTSSALSTLISLAPSFATLVEMDSAQQITTKQIPSEFIKIGDLLKILPGERIPCDGTIESGESSVDESVVTGEPLPVEKSVGSKAIAGTVNGTGALMVRAERVGGDTTLSQIVKLVSGAQASKAPIQAVADKIAGVFVPVIIALALFTFFTWLIVIETTGWIPPSFPKDSNTLFVCLSMCISVIVVACPCALGLATPTAVMVGTGVGAKLGILIKGGGPLEMAHKITKIVFDKTGTLTNGKMTVHTFDVFPTSILTKPEILEMVGLVEAESEHPIAKSIVKFCGDKVTHKIVSSESIHGAGVKASVTHGISGHTYLVSIGNLKFMESNGCTTPLNLSSIQTHHESEGRTVVFAAINNTIAAIIALSDTIKPEAPAVVKCLQNMGISVAMITGDQLLTAQMIAQQCNITEVHAGVSPSGKQSLISSMQLSDVVAMVGDGVNDSASLAQSDMGIAVYGGTDVAIAAASIVLMRPDLQDVISAIDLSRTIMRRIWLNFFFASIYNLVMVPLAMGVGAPWGNSKLILGITLPAMVTGMAMSMSSVSVVISSLLLQLYRRRTVQTDGTFKPPTFTQEFTEELTDLRFSDIFDPEVETKTTAVSQFKKALSSAMTMIGGNAYAKLQDSEHEV</sequence>
<dbReference type="Gene3D" id="3.30.70.100">
    <property type="match status" value="7"/>
</dbReference>
<feature type="domain" description="HMA" evidence="19">
    <location>
        <begin position="70"/>
        <end position="136"/>
    </location>
</feature>
<dbReference type="InterPro" id="IPR023214">
    <property type="entry name" value="HAD_sf"/>
</dbReference>
<feature type="transmembrane region" description="Helical" evidence="18">
    <location>
        <begin position="881"/>
        <end position="904"/>
    </location>
</feature>
<dbReference type="InterPro" id="IPR036412">
    <property type="entry name" value="HAD-like_sf"/>
</dbReference>
<dbReference type="InterPro" id="IPR044492">
    <property type="entry name" value="P_typ_ATPase_HD_dom"/>
</dbReference>
<evidence type="ECO:0000256" key="4">
    <source>
        <dbReference type="ARBA" id="ARBA00022448"/>
    </source>
</evidence>
<dbReference type="Pfam" id="PF00702">
    <property type="entry name" value="Hydrolase"/>
    <property type="match status" value="1"/>
</dbReference>
<keyword evidence="9" id="KW-0187">Copper transport</keyword>
<evidence type="ECO:0000256" key="11">
    <source>
        <dbReference type="ARBA" id="ARBA00022842"/>
    </source>
</evidence>
<comment type="similarity">
    <text evidence="2 18">Belongs to the cation transport ATPase (P-type) (TC 3.A.3) family. Type IB subfamily.</text>
</comment>
<feature type="domain" description="HMA" evidence="19">
    <location>
        <begin position="416"/>
        <end position="481"/>
    </location>
</feature>
<evidence type="ECO:0000256" key="7">
    <source>
        <dbReference type="ARBA" id="ARBA00022737"/>
    </source>
</evidence>
<evidence type="ECO:0000256" key="1">
    <source>
        <dbReference type="ARBA" id="ARBA00004127"/>
    </source>
</evidence>
<feature type="domain" description="HMA" evidence="19">
    <location>
        <begin position="290"/>
        <end position="356"/>
    </location>
</feature>
<dbReference type="InterPro" id="IPR006122">
    <property type="entry name" value="HMA_Cu_ion-bd"/>
</dbReference>
<dbReference type="CDD" id="cd02094">
    <property type="entry name" value="P-type_ATPase_Cu-like"/>
    <property type="match status" value="1"/>
</dbReference>
<evidence type="ECO:0000256" key="12">
    <source>
        <dbReference type="ARBA" id="ARBA00022967"/>
    </source>
</evidence>
<dbReference type="InterPro" id="IPR027256">
    <property type="entry name" value="P-typ_ATPase_IB"/>
</dbReference>
<dbReference type="Gene3D" id="3.40.50.1000">
    <property type="entry name" value="HAD superfamily/HAD-like"/>
    <property type="match status" value="1"/>
</dbReference>
<evidence type="ECO:0000256" key="3">
    <source>
        <dbReference type="ARBA" id="ARBA00012517"/>
    </source>
</evidence>
<dbReference type="InterPro" id="IPR008250">
    <property type="entry name" value="ATPase_P-typ_transduc_dom_A_sf"/>
</dbReference>
<dbReference type="NCBIfam" id="TIGR01494">
    <property type="entry name" value="ATPase_P-type"/>
    <property type="match status" value="1"/>
</dbReference>
<evidence type="ECO:0000256" key="14">
    <source>
        <dbReference type="ARBA" id="ARBA00023008"/>
    </source>
</evidence>
<keyword evidence="21" id="KW-1185">Reference proteome</keyword>
<dbReference type="NCBIfam" id="TIGR00003">
    <property type="entry name" value="copper ion binding protein"/>
    <property type="match status" value="4"/>
</dbReference>
<dbReference type="GO" id="GO:0043682">
    <property type="term" value="F:P-type divalent copper transporter activity"/>
    <property type="evidence" value="ECO:0007669"/>
    <property type="project" value="TreeGrafter"/>
</dbReference>
<reference evidence="20" key="1">
    <citation type="submission" date="2020-05" db="EMBL/GenBank/DDBJ databases">
        <title>Phylogenomic resolution of chytrid fungi.</title>
        <authorList>
            <person name="Stajich J.E."/>
            <person name="Amses K."/>
            <person name="Simmons R."/>
            <person name="Seto K."/>
            <person name="Myers J."/>
            <person name="Bonds A."/>
            <person name="Quandt C.A."/>
            <person name="Barry K."/>
            <person name="Liu P."/>
            <person name="Grigoriev I."/>
            <person name="Longcore J.E."/>
            <person name="James T.Y."/>
        </authorList>
    </citation>
    <scope>NUCLEOTIDE SEQUENCE</scope>
    <source>
        <strain evidence="20">PLAUS21</strain>
    </source>
</reference>
<evidence type="ECO:0000313" key="20">
    <source>
        <dbReference type="EMBL" id="KAJ3258293.1"/>
    </source>
</evidence>
<keyword evidence="11" id="KW-0460">Magnesium</keyword>
<dbReference type="InterPro" id="IPR023298">
    <property type="entry name" value="ATPase_P-typ_TM_dom_sf"/>
</dbReference>
<dbReference type="InterPro" id="IPR018303">
    <property type="entry name" value="ATPase_P-typ_P_site"/>
</dbReference>
<feature type="domain" description="HMA" evidence="19">
    <location>
        <begin position="144"/>
        <end position="210"/>
    </location>
</feature>
<dbReference type="FunFam" id="3.30.70.100:FF:000043">
    <property type="entry name" value="Copper-transporting ATPase 2"/>
    <property type="match status" value="2"/>
</dbReference>
<protein>
    <recommendedName>
        <fullName evidence="3">P-type Cu(+) transporter</fullName>
        <ecNumber evidence="3">7.2.2.8</ecNumber>
    </recommendedName>
    <alternativeName>
        <fullName evidence="17">Cu(2+)-ATPase</fullName>
    </alternativeName>
</protein>
<keyword evidence="12" id="KW-1278">Translocase</keyword>
<dbReference type="PROSITE" id="PS00154">
    <property type="entry name" value="ATPASE_E1_E2"/>
    <property type="match status" value="1"/>
</dbReference>
<evidence type="ECO:0000256" key="18">
    <source>
        <dbReference type="RuleBase" id="RU362081"/>
    </source>
</evidence>
<keyword evidence="7" id="KW-0677">Repeat</keyword>
<dbReference type="InterPro" id="IPR006121">
    <property type="entry name" value="HMA_dom"/>
</dbReference>
<dbReference type="SFLD" id="SFLDF00027">
    <property type="entry name" value="p-type_atpase"/>
    <property type="match status" value="1"/>
</dbReference>
<dbReference type="SFLD" id="SFLDS00003">
    <property type="entry name" value="Haloacid_Dehalogenase"/>
    <property type="match status" value="1"/>
</dbReference>
<dbReference type="GO" id="GO:0005507">
    <property type="term" value="F:copper ion binding"/>
    <property type="evidence" value="ECO:0007669"/>
    <property type="project" value="InterPro"/>
</dbReference>
<dbReference type="InterPro" id="IPR001757">
    <property type="entry name" value="P_typ_ATPase"/>
</dbReference>
<evidence type="ECO:0000256" key="8">
    <source>
        <dbReference type="ARBA" id="ARBA00022741"/>
    </source>
</evidence>
<feature type="domain" description="HMA" evidence="19">
    <location>
        <begin position="2"/>
        <end position="66"/>
    </location>
</feature>
<dbReference type="GO" id="GO:0016020">
    <property type="term" value="C:membrane"/>
    <property type="evidence" value="ECO:0007669"/>
    <property type="project" value="UniProtKB-SubCell"/>
</dbReference>
<evidence type="ECO:0000256" key="16">
    <source>
        <dbReference type="ARBA" id="ARBA00023136"/>
    </source>
</evidence>
<evidence type="ECO:0000256" key="13">
    <source>
        <dbReference type="ARBA" id="ARBA00022989"/>
    </source>
</evidence>
<dbReference type="SFLD" id="SFLDG00002">
    <property type="entry name" value="C1.7:_P-type_atpase_like"/>
    <property type="match status" value="1"/>
</dbReference>
<dbReference type="Gene3D" id="3.40.1110.10">
    <property type="entry name" value="Calcium-transporting ATPase, cytoplasmic domain N"/>
    <property type="match status" value="2"/>
</dbReference>
<dbReference type="GO" id="GO:0055070">
    <property type="term" value="P:copper ion homeostasis"/>
    <property type="evidence" value="ECO:0007669"/>
    <property type="project" value="TreeGrafter"/>
</dbReference>
<keyword evidence="10 18" id="KW-0067">ATP-binding</keyword>
<gene>
    <name evidence="20" type="primary">ATP7B</name>
    <name evidence="20" type="ORF">HK103_003774</name>
</gene>
<dbReference type="SUPFAM" id="SSF55008">
    <property type="entry name" value="HMA, heavy metal-associated domain"/>
    <property type="match status" value="7"/>
</dbReference>
<evidence type="ECO:0000256" key="17">
    <source>
        <dbReference type="ARBA" id="ARBA00080126"/>
    </source>
</evidence>
<dbReference type="EMBL" id="JADGKB010000029">
    <property type="protein sequence ID" value="KAJ3258293.1"/>
    <property type="molecule type" value="Genomic_DNA"/>
</dbReference>
<dbReference type="Gene3D" id="2.70.150.10">
    <property type="entry name" value="Calcium-transporting ATPase, cytoplasmic transduction domain A"/>
    <property type="match status" value="1"/>
</dbReference>
<feature type="domain" description="HMA" evidence="19">
    <location>
        <begin position="216"/>
        <end position="282"/>
    </location>
</feature>
<name>A0AAD5Y682_9FUNG</name>
<evidence type="ECO:0000256" key="9">
    <source>
        <dbReference type="ARBA" id="ARBA00022796"/>
    </source>
</evidence>
<feature type="domain" description="HMA" evidence="19">
    <location>
        <begin position="489"/>
        <end position="555"/>
    </location>
</feature>
<dbReference type="InterPro" id="IPR017969">
    <property type="entry name" value="Heavy-metal-associated_CS"/>
</dbReference>
<evidence type="ECO:0000313" key="21">
    <source>
        <dbReference type="Proteomes" id="UP001210925"/>
    </source>
</evidence>
<dbReference type="Pfam" id="PF00403">
    <property type="entry name" value="HMA"/>
    <property type="match status" value="7"/>
</dbReference>
<evidence type="ECO:0000256" key="2">
    <source>
        <dbReference type="ARBA" id="ARBA00006024"/>
    </source>
</evidence>
<keyword evidence="15" id="KW-0406">Ion transport</keyword>
<evidence type="ECO:0000256" key="10">
    <source>
        <dbReference type="ARBA" id="ARBA00022840"/>
    </source>
</evidence>
<proteinExistence type="inferred from homology"/>
<dbReference type="SUPFAM" id="SSF81653">
    <property type="entry name" value="Calcium ATPase, transduction domain A"/>
    <property type="match status" value="1"/>
</dbReference>
<dbReference type="InterPro" id="IPR036163">
    <property type="entry name" value="HMA_dom_sf"/>
</dbReference>
<dbReference type="PROSITE" id="PS50846">
    <property type="entry name" value="HMA_2"/>
    <property type="match status" value="7"/>
</dbReference>
<feature type="transmembrane region" description="Helical" evidence="18">
    <location>
        <begin position="1200"/>
        <end position="1219"/>
    </location>
</feature>
<keyword evidence="5 18" id="KW-0812">Transmembrane</keyword>
<dbReference type="PANTHER" id="PTHR43520:SF8">
    <property type="entry name" value="P-TYPE CU(+) TRANSPORTER"/>
    <property type="match status" value="1"/>
</dbReference>
<dbReference type="PRINTS" id="PR00119">
    <property type="entry name" value="CATATPASE"/>
</dbReference>
<dbReference type="SUPFAM" id="SSF81665">
    <property type="entry name" value="Calcium ATPase, transmembrane domain M"/>
    <property type="match status" value="1"/>
</dbReference>
<comment type="subcellular location">
    <subcellularLocation>
        <location evidence="1">Endomembrane system</location>
        <topology evidence="1">Multi-pass membrane protein</topology>
    </subcellularLocation>
    <subcellularLocation>
        <location evidence="18">Membrane</location>
    </subcellularLocation>
</comment>
<dbReference type="PRINTS" id="PR00943">
    <property type="entry name" value="CUATPASE"/>
</dbReference>